<dbReference type="PANTHER" id="PTHR33254">
    <property type="entry name" value="4-HYDROXY-4-METHYL-2-OXOGLUTARATE ALDOLASE 3-RELATED"/>
    <property type="match status" value="1"/>
</dbReference>
<keyword evidence="5" id="KW-0479">Metal-binding</keyword>
<dbReference type="EMBL" id="BMXR01000015">
    <property type="protein sequence ID" value="GGX71924.1"/>
    <property type="molecule type" value="Genomic_DNA"/>
</dbReference>
<evidence type="ECO:0000256" key="5">
    <source>
        <dbReference type="PIRSR" id="PIRSR605493-1"/>
    </source>
</evidence>
<dbReference type="SUPFAM" id="SSF89562">
    <property type="entry name" value="RraA-like"/>
    <property type="match status" value="1"/>
</dbReference>
<dbReference type="Pfam" id="PF03737">
    <property type="entry name" value="RraA-like"/>
    <property type="match status" value="1"/>
</dbReference>
<feature type="binding site" evidence="5">
    <location>
        <position position="135"/>
    </location>
    <ligand>
        <name>Mg(2+)</name>
        <dbReference type="ChEBI" id="CHEBI:18420"/>
    </ligand>
</feature>
<proteinExistence type="predicted"/>
<keyword evidence="6" id="KW-0012">Acyltransferase</keyword>
<reference evidence="6" key="1">
    <citation type="journal article" date="2014" name="Int. J. Syst. Evol. Microbiol.">
        <title>Complete genome sequence of Corynebacterium casei LMG S-19264T (=DSM 44701T), isolated from a smear-ripened cheese.</title>
        <authorList>
            <consortium name="US DOE Joint Genome Institute (JGI-PGF)"/>
            <person name="Walter F."/>
            <person name="Albersmeier A."/>
            <person name="Kalinowski J."/>
            <person name="Ruckert C."/>
        </authorList>
    </citation>
    <scope>NUCLEOTIDE SEQUENCE</scope>
    <source>
        <strain evidence="6">KCTC 22169</strain>
    </source>
</reference>
<organism evidence="6 7">
    <name type="scientific">Saccharospirillum salsuginis</name>
    <dbReference type="NCBI Taxonomy" id="418750"/>
    <lineage>
        <taxon>Bacteria</taxon>
        <taxon>Pseudomonadati</taxon>
        <taxon>Pseudomonadota</taxon>
        <taxon>Gammaproteobacteria</taxon>
        <taxon>Oceanospirillales</taxon>
        <taxon>Saccharospirillaceae</taxon>
        <taxon>Saccharospirillum</taxon>
    </lineage>
</organism>
<dbReference type="GO" id="GO:0016746">
    <property type="term" value="F:acyltransferase activity"/>
    <property type="evidence" value="ECO:0007669"/>
    <property type="project" value="UniProtKB-KW"/>
</dbReference>
<evidence type="ECO:0000313" key="7">
    <source>
        <dbReference type="Proteomes" id="UP000626148"/>
    </source>
</evidence>
<comment type="cofactor">
    <cofactor evidence="1">
        <name>a divalent metal cation</name>
        <dbReference type="ChEBI" id="CHEBI:60240"/>
    </cofactor>
</comment>
<name>A0A918KQG2_9GAMM</name>
<reference evidence="6" key="2">
    <citation type="submission" date="2020-09" db="EMBL/GenBank/DDBJ databases">
        <authorList>
            <person name="Sun Q."/>
            <person name="Kim S."/>
        </authorList>
    </citation>
    <scope>NUCLEOTIDE SEQUENCE</scope>
    <source>
        <strain evidence="6">KCTC 22169</strain>
    </source>
</reference>
<keyword evidence="6" id="KW-0808">Transferase</keyword>
<evidence type="ECO:0000256" key="3">
    <source>
        <dbReference type="ARBA" id="ARBA00029596"/>
    </source>
</evidence>
<dbReference type="AlphaFoldDB" id="A0A918KQG2"/>
<dbReference type="InterPro" id="IPR005493">
    <property type="entry name" value="RraA/RraA-like"/>
</dbReference>
<feature type="binding site" evidence="5">
    <location>
        <position position="134"/>
    </location>
    <ligand>
        <name>substrate</name>
    </ligand>
</feature>
<comment type="caution">
    <text evidence="6">The sequence shown here is derived from an EMBL/GenBank/DDBJ whole genome shotgun (WGS) entry which is preliminary data.</text>
</comment>
<evidence type="ECO:0000256" key="2">
    <source>
        <dbReference type="ARBA" id="ARBA00016549"/>
    </source>
</evidence>
<evidence type="ECO:0000313" key="6">
    <source>
        <dbReference type="EMBL" id="GGX71924.1"/>
    </source>
</evidence>
<dbReference type="CDD" id="cd16841">
    <property type="entry name" value="RraA_family"/>
    <property type="match status" value="1"/>
</dbReference>
<dbReference type="InterPro" id="IPR036704">
    <property type="entry name" value="RraA/RraA-like_sf"/>
</dbReference>
<dbReference type="PANTHER" id="PTHR33254:SF4">
    <property type="entry name" value="4-HYDROXY-4-METHYL-2-OXOGLUTARATE ALDOLASE 3-RELATED"/>
    <property type="match status" value="1"/>
</dbReference>
<evidence type="ECO:0000256" key="1">
    <source>
        <dbReference type="ARBA" id="ARBA00001968"/>
    </source>
</evidence>
<comment type="cofactor">
    <cofactor evidence="5">
        <name>Mg(2+)</name>
        <dbReference type="ChEBI" id="CHEBI:18420"/>
    </cofactor>
</comment>
<dbReference type="RefSeq" id="WP_189612878.1">
    <property type="nucleotide sequence ID" value="NZ_BMXR01000015.1"/>
</dbReference>
<dbReference type="GO" id="GO:0046872">
    <property type="term" value="F:metal ion binding"/>
    <property type="evidence" value="ECO:0007669"/>
    <property type="project" value="UniProtKB-KW"/>
</dbReference>
<keyword evidence="7" id="KW-1185">Reference proteome</keyword>
<gene>
    <name evidence="6" type="ORF">GCM10007392_44120</name>
</gene>
<accession>A0A918KQG2</accession>
<dbReference type="Proteomes" id="UP000626148">
    <property type="component" value="Unassembled WGS sequence"/>
</dbReference>
<protein>
    <recommendedName>
        <fullName evidence="2">Putative 4-hydroxy-4-methyl-2-oxoglutarate aldolase</fullName>
    </recommendedName>
    <alternativeName>
        <fullName evidence="3">Regulator of ribonuclease activity homolog</fullName>
    </alternativeName>
    <alternativeName>
        <fullName evidence="4">RraA-like protein</fullName>
    </alternativeName>
</protein>
<dbReference type="Gene3D" id="3.50.30.40">
    <property type="entry name" value="Ribonuclease E inhibitor RraA/RraA-like"/>
    <property type="match status" value="1"/>
</dbReference>
<sequence length="238" mass="26105">MTTKTAFDNAYFDALRAVDTPTIANAIEVVLGKRQGSGFTRRTVLAADPRQPPMVGYARTAQLRAAEPTSENPGAIAERRMAYYQYMAEAPKPSVVVIEDLDYPDCVGAYWGEINTTVHKGFGLQGTLTNGVMRDLDALAPDYPVIAGSIGPSHAFVRVEAYDIPVTVFDLTVNPGDLIHADRHGAVIIPDDAQAELPKAIETMMMRERIVLDAAKSPDFNFEHFKQAWACFEAAREK</sequence>
<evidence type="ECO:0000256" key="4">
    <source>
        <dbReference type="ARBA" id="ARBA00030169"/>
    </source>
</evidence>
<keyword evidence="5" id="KW-0460">Magnesium</keyword>